<dbReference type="AlphaFoldDB" id="A0A1E5UHZ4"/>
<evidence type="ECO:0000313" key="1">
    <source>
        <dbReference type="EMBL" id="OEL12500.1"/>
    </source>
</evidence>
<keyword evidence="2" id="KW-1185">Reference proteome</keyword>
<dbReference type="STRING" id="237258.SAMN04489756_1114"/>
<name>A0A1E5UHZ4_9FLAO</name>
<dbReference type="Proteomes" id="UP000095601">
    <property type="component" value="Unassembled WGS sequence"/>
</dbReference>
<protein>
    <submittedName>
        <fullName evidence="1">Uncharacterized protein</fullName>
    </submittedName>
</protein>
<accession>A0A1E5UHZ4</accession>
<proteinExistence type="predicted"/>
<dbReference type="EMBL" id="MKGI01000004">
    <property type="protein sequence ID" value="OEL12500.1"/>
    <property type="molecule type" value="Genomic_DNA"/>
</dbReference>
<reference evidence="1 2" key="1">
    <citation type="submission" date="2016-09" db="EMBL/GenBank/DDBJ databases">
        <authorList>
            <person name="Capua I."/>
            <person name="De Benedictis P."/>
            <person name="Joannis T."/>
            <person name="Lombin L.H."/>
            <person name="Cattoli G."/>
        </authorList>
    </citation>
    <scope>NUCLEOTIDE SEQUENCE [LARGE SCALE GENOMIC DNA]</scope>
    <source>
        <strain evidence="1 2">NRS-1</strain>
    </source>
</reference>
<organism evidence="1 2">
    <name type="scientific">Cloacibacterium normanense</name>
    <dbReference type="NCBI Taxonomy" id="237258"/>
    <lineage>
        <taxon>Bacteria</taxon>
        <taxon>Pseudomonadati</taxon>
        <taxon>Bacteroidota</taxon>
        <taxon>Flavobacteriia</taxon>
        <taxon>Flavobacteriales</taxon>
        <taxon>Weeksellaceae</taxon>
    </lineage>
</organism>
<comment type="caution">
    <text evidence="1">The sequence shown here is derived from an EMBL/GenBank/DDBJ whole genome shotgun (WGS) entry which is preliminary data.</text>
</comment>
<evidence type="ECO:0000313" key="2">
    <source>
        <dbReference type="Proteomes" id="UP000095601"/>
    </source>
</evidence>
<gene>
    <name evidence="1" type="ORF">BHF72_1046</name>
</gene>
<sequence>MMDAGCYIMSIFVNIDKTLKIFAKNIFAQLTIDRPFPQNYFEERRIDWIENGINKAILIQPNFEIDGINSKKWNLTLVAWTYNHIEDRIQWIDYLVEEKNFEVIENNIEDFLKISYKKLKSIKIDNLSKPY</sequence>